<name>A0A6C0P9E9_9BACL</name>
<dbReference type="AlphaFoldDB" id="A0A6C0P9E9"/>
<evidence type="ECO:0000313" key="3">
    <source>
        <dbReference type="Proteomes" id="UP000479114"/>
    </source>
</evidence>
<evidence type="ECO:0000313" key="2">
    <source>
        <dbReference type="EMBL" id="QHW34253.1"/>
    </source>
</evidence>
<accession>A0A6C0P9E9</accession>
<dbReference type="Proteomes" id="UP000479114">
    <property type="component" value="Chromosome"/>
</dbReference>
<dbReference type="EMBL" id="CP048286">
    <property type="protein sequence ID" value="QHW34253.1"/>
    <property type="molecule type" value="Genomic_DNA"/>
</dbReference>
<dbReference type="KEGG" id="prz:GZH47_27960"/>
<evidence type="ECO:0008006" key="4">
    <source>
        <dbReference type="Google" id="ProtNLM"/>
    </source>
</evidence>
<feature type="coiled-coil region" evidence="1">
    <location>
        <begin position="28"/>
        <end position="83"/>
    </location>
</feature>
<protein>
    <recommendedName>
        <fullName evidence="4">DUF4829 domain-containing protein</fullName>
    </recommendedName>
</protein>
<keyword evidence="1" id="KW-0175">Coiled coil</keyword>
<proteinExistence type="predicted"/>
<organism evidence="2 3">
    <name type="scientific">Paenibacillus rhizovicinus</name>
    <dbReference type="NCBI Taxonomy" id="2704463"/>
    <lineage>
        <taxon>Bacteria</taxon>
        <taxon>Bacillati</taxon>
        <taxon>Bacillota</taxon>
        <taxon>Bacilli</taxon>
        <taxon>Bacillales</taxon>
        <taxon>Paenibacillaceae</taxon>
        <taxon>Paenibacillus</taxon>
    </lineage>
</organism>
<dbReference type="RefSeq" id="WP_162644245.1">
    <property type="nucleotide sequence ID" value="NZ_CP048286.1"/>
</dbReference>
<dbReference type="PROSITE" id="PS51257">
    <property type="entry name" value="PROKAR_LIPOPROTEIN"/>
    <property type="match status" value="1"/>
</dbReference>
<reference evidence="2 3" key="1">
    <citation type="submission" date="2020-02" db="EMBL/GenBank/DDBJ databases">
        <title>Paenibacillus sp. nov., isolated from rhizosphere soil of tomato.</title>
        <authorList>
            <person name="Weon H.-Y."/>
            <person name="Lee S.A."/>
        </authorList>
    </citation>
    <scope>NUCLEOTIDE SEQUENCE [LARGE SCALE GENOMIC DNA]</scope>
    <source>
        <strain evidence="2 3">14171R-81</strain>
    </source>
</reference>
<evidence type="ECO:0000256" key="1">
    <source>
        <dbReference type="SAM" id="Coils"/>
    </source>
</evidence>
<gene>
    <name evidence="2" type="ORF">GZH47_27960</name>
</gene>
<sequence>MRIRWSSRGLAICAAAAVMFVTGCNGNEDKLQARVDEQAQQLIALKNANAKLETRLDEANGRFSEADEQLKLLQAKAEEEAADPYSNRTEDDLLLDKRIPADAAGLLLKLVETVHAKPKAEDKVWAQFFHDPAHMDYYIKTVLAMPNLTYAKFFYQGETTYKKPGKETTTMVVQGKLKTDDANSSGAHAFALTNVNHTGWKIYDVD</sequence>
<keyword evidence="3" id="KW-1185">Reference proteome</keyword>